<dbReference type="Proteomes" id="UP000008738">
    <property type="component" value="Chromosome"/>
</dbReference>
<feature type="transmembrane region" description="Helical" evidence="1">
    <location>
        <begin position="81"/>
        <end position="103"/>
    </location>
</feature>
<proteinExistence type="predicted"/>
<evidence type="ECO:0000313" key="2">
    <source>
        <dbReference type="EMBL" id="AEC45896.1"/>
    </source>
</evidence>
<evidence type="ECO:0000313" key="3">
    <source>
        <dbReference type="Proteomes" id="UP000008738"/>
    </source>
</evidence>
<keyword evidence="1" id="KW-0812">Transmembrane</keyword>
<keyword evidence="3" id="KW-1185">Reference proteome</keyword>
<feature type="transmembrane region" description="Helical" evidence="1">
    <location>
        <begin position="41"/>
        <end position="61"/>
    </location>
</feature>
<organism evidence="2 3">
    <name type="scientific">Mesomycoplasma hyorhinis (strain MCLD)</name>
    <name type="common">Mycoplasma hyorhinis</name>
    <dbReference type="NCBI Taxonomy" id="936139"/>
    <lineage>
        <taxon>Bacteria</taxon>
        <taxon>Bacillati</taxon>
        <taxon>Mycoplasmatota</taxon>
        <taxon>Mycoplasmoidales</taxon>
        <taxon>Metamycoplasmataceae</taxon>
        <taxon>Mesomycoplasma</taxon>
    </lineage>
</organism>
<name>A0ABM5M5K8_MESHM</name>
<feature type="transmembrane region" description="Helical" evidence="1">
    <location>
        <begin position="7"/>
        <end position="26"/>
    </location>
</feature>
<gene>
    <name evidence="2" type="ordered locus">SRH_01665</name>
</gene>
<keyword evidence="1" id="KW-1133">Transmembrane helix</keyword>
<sequence>MKIINSNFALIATKIIIILVFLFLFVSEFIDVNGVSTLSDYLFGVVFGWYTPMIYLIVIFITFKYKTTLIFTAVQWKSKDIFFLIFLFLIINWRISIYFQYFLTMKDFDPKFLAKNSIITWWNLFTSSNNDYHPFVWNAGFLSFLSFAIFGAIFTQYGIISISFLLLVLWLIYFGYKLISNLKKSTKLTKNNNIQRRKTSI</sequence>
<dbReference type="EMBL" id="CP002669">
    <property type="protein sequence ID" value="AEC45896.1"/>
    <property type="molecule type" value="Genomic_DNA"/>
</dbReference>
<accession>A0ABM5M5K8</accession>
<reference evidence="2 3" key="1">
    <citation type="journal article" date="2011" name="J. Bacteriol.">
        <title>Genome analysis of a Mycoplasma hyorhinis strain derived from a primary human melanoma cell line.</title>
        <authorList>
            <person name="Kornspan J.D."/>
            <person name="Lysnyansky I."/>
            <person name="Kahan T."/>
            <person name="Herrmann R."/>
            <person name="Rottem S."/>
            <person name="Nir-Paz R."/>
        </authorList>
    </citation>
    <scope>NUCLEOTIDE SEQUENCE [LARGE SCALE GENOMIC DNA]</scope>
    <source>
        <strain evidence="2 3">MCLD</strain>
    </source>
</reference>
<protein>
    <submittedName>
        <fullName evidence="2">Uncharacterized protein</fullName>
    </submittedName>
</protein>
<evidence type="ECO:0000256" key="1">
    <source>
        <dbReference type="SAM" id="Phobius"/>
    </source>
</evidence>
<dbReference type="RefSeq" id="WP_014582625.1">
    <property type="nucleotide sequence ID" value="NC_017519.1"/>
</dbReference>
<keyword evidence="1" id="KW-0472">Membrane</keyword>
<feature type="transmembrane region" description="Helical" evidence="1">
    <location>
        <begin position="141"/>
        <end position="174"/>
    </location>
</feature>